<evidence type="ECO:0000256" key="3">
    <source>
        <dbReference type="ARBA" id="ARBA00021907"/>
    </source>
</evidence>
<dbReference type="PANTHER" id="PTHR47755">
    <property type="entry name" value="CELL DIVISION PROTEIN FTSX"/>
    <property type="match status" value="1"/>
</dbReference>
<evidence type="ECO:0000256" key="1">
    <source>
        <dbReference type="ARBA" id="ARBA00004651"/>
    </source>
</evidence>
<keyword evidence="8 10" id="KW-0472">Membrane</keyword>
<feature type="transmembrane region" description="Helical" evidence="11">
    <location>
        <begin position="219"/>
        <end position="240"/>
    </location>
</feature>
<keyword evidence="15" id="KW-1185">Reference proteome</keyword>
<dbReference type="AlphaFoldDB" id="A0A521CJY7"/>
<comment type="subcellular location">
    <subcellularLocation>
        <location evidence="1">Cell membrane</location>
        <topology evidence="1">Multi-pass membrane protein</topology>
    </subcellularLocation>
</comment>
<dbReference type="GO" id="GO:0005886">
    <property type="term" value="C:plasma membrane"/>
    <property type="evidence" value="ECO:0007669"/>
    <property type="project" value="UniProtKB-SubCell"/>
</dbReference>
<keyword evidence="6 11" id="KW-0812">Transmembrane</keyword>
<dbReference type="Proteomes" id="UP000319040">
    <property type="component" value="Unassembled WGS sequence"/>
</dbReference>
<accession>A0A521CJY7</accession>
<evidence type="ECO:0000256" key="5">
    <source>
        <dbReference type="ARBA" id="ARBA00022618"/>
    </source>
</evidence>
<evidence type="ECO:0000256" key="6">
    <source>
        <dbReference type="ARBA" id="ARBA00022692"/>
    </source>
</evidence>
<dbReference type="Pfam" id="PF18075">
    <property type="entry name" value="FtsX_ECD"/>
    <property type="match status" value="1"/>
</dbReference>
<evidence type="ECO:0000256" key="8">
    <source>
        <dbReference type="ARBA" id="ARBA00023136"/>
    </source>
</evidence>
<keyword evidence="7 11" id="KW-1133">Transmembrane helix</keyword>
<organism evidence="14 15">
    <name type="scientific">Saccharicrinis carchari</name>
    <dbReference type="NCBI Taxonomy" id="1168039"/>
    <lineage>
        <taxon>Bacteria</taxon>
        <taxon>Pseudomonadati</taxon>
        <taxon>Bacteroidota</taxon>
        <taxon>Bacteroidia</taxon>
        <taxon>Marinilabiliales</taxon>
        <taxon>Marinilabiliaceae</taxon>
        <taxon>Saccharicrinis</taxon>
    </lineage>
</organism>
<evidence type="ECO:0000313" key="15">
    <source>
        <dbReference type="Proteomes" id="UP000319040"/>
    </source>
</evidence>
<reference evidence="14 15" key="1">
    <citation type="submission" date="2017-05" db="EMBL/GenBank/DDBJ databases">
        <authorList>
            <person name="Varghese N."/>
            <person name="Submissions S."/>
        </authorList>
    </citation>
    <scope>NUCLEOTIDE SEQUENCE [LARGE SCALE GENOMIC DNA]</scope>
    <source>
        <strain evidence="14 15">DSM 27040</strain>
    </source>
</reference>
<gene>
    <name evidence="14" type="ORF">SAMN06265379_103163</name>
</gene>
<evidence type="ECO:0000256" key="7">
    <source>
        <dbReference type="ARBA" id="ARBA00022989"/>
    </source>
</evidence>
<name>A0A521CJY7_SACCC</name>
<evidence type="ECO:0000313" key="14">
    <source>
        <dbReference type="EMBL" id="SMO59051.1"/>
    </source>
</evidence>
<protein>
    <recommendedName>
        <fullName evidence="3 10">Cell division protein FtsX</fullName>
    </recommendedName>
</protein>
<proteinExistence type="inferred from homology"/>
<dbReference type="GO" id="GO:0051301">
    <property type="term" value="P:cell division"/>
    <property type="evidence" value="ECO:0007669"/>
    <property type="project" value="UniProtKB-KW"/>
</dbReference>
<sequence length="292" mass="33194">MKRRDKQHTQRQLRNSYFTTVISIALVLFLLGSVGYLMLNAQRLSNYVKENIGFNIVIKDNVREVEVRRLQKYLDASRYVKSTEYIDKERAARELQAQLGEDFVDFLGYNPLLSSIEVKLFAEYANPDSIKNVEAIFSSFTQVKEVFYQKNLVQKVNENINKISLVLLIFSALLLLIAIALINNTIRLSVYAKRFLINTMKLVGATKGFIRQPFITTSILHGFVGGVVANIMLGGSIYILHKELGGFIGFDNIELIGILFILVIGVGVLLSLISTFFAVNKYLRLKTDQLYF</sequence>
<evidence type="ECO:0000256" key="10">
    <source>
        <dbReference type="PIRNR" id="PIRNR003097"/>
    </source>
</evidence>
<dbReference type="EMBL" id="FXTB01000003">
    <property type="protein sequence ID" value="SMO59051.1"/>
    <property type="molecule type" value="Genomic_DNA"/>
</dbReference>
<keyword evidence="5 10" id="KW-0132">Cell division</keyword>
<feature type="domain" description="FtsX extracellular" evidence="13">
    <location>
        <begin position="55"/>
        <end position="146"/>
    </location>
</feature>
<evidence type="ECO:0000256" key="2">
    <source>
        <dbReference type="ARBA" id="ARBA00007379"/>
    </source>
</evidence>
<comment type="similarity">
    <text evidence="2 10">Belongs to the ABC-4 integral membrane protein family. FtsX subfamily.</text>
</comment>
<keyword evidence="4 10" id="KW-1003">Cell membrane</keyword>
<dbReference type="OrthoDB" id="9813411at2"/>
<feature type="transmembrane region" description="Helical" evidence="11">
    <location>
        <begin position="163"/>
        <end position="186"/>
    </location>
</feature>
<dbReference type="InterPro" id="IPR004513">
    <property type="entry name" value="FtsX"/>
</dbReference>
<dbReference type="PANTHER" id="PTHR47755:SF1">
    <property type="entry name" value="CELL DIVISION PROTEIN FTSX"/>
    <property type="match status" value="1"/>
</dbReference>
<dbReference type="Gene3D" id="3.30.70.3040">
    <property type="match status" value="1"/>
</dbReference>
<feature type="domain" description="ABC3 transporter permease C-terminal" evidence="12">
    <location>
        <begin position="169"/>
        <end position="284"/>
    </location>
</feature>
<dbReference type="InterPro" id="IPR040690">
    <property type="entry name" value="FtsX_ECD"/>
</dbReference>
<evidence type="ECO:0000256" key="9">
    <source>
        <dbReference type="ARBA" id="ARBA00023306"/>
    </source>
</evidence>
<dbReference type="InterPro" id="IPR003838">
    <property type="entry name" value="ABC3_permease_C"/>
</dbReference>
<evidence type="ECO:0000259" key="12">
    <source>
        <dbReference type="Pfam" id="PF02687"/>
    </source>
</evidence>
<feature type="transmembrane region" description="Helical" evidence="11">
    <location>
        <begin position="21"/>
        <end position="39"/>
    </location>
</feature>
<dbReference type="RefSeq" id="WP_142532878.1">
    <property type="nucleotide sequence ID" value="NZ_FXTB01000003.1"/>
</dbReference>
<evidence type="ECO:0000259" key="13">
    <source>
        <dbReference type="Pfam" id="PF18075"/>
    </source>
</evidence>
<dbReference type="PIRSF" id="PIRSF003097">
    <property type="entry name" value="FtsX"/>
    <property type="match status" value="1"/>
</dbReference>
<keyword evidence="9 10" id="KW-0131">Cell cycle</keyword>
<feature type="transmembrane region" description="Helical" evidence="11">
    <location>
        <begin position="255"/>
        <end position="279"/>
    </location>
</feature>
<dbReference type="Pfam" id="PF02687">
    <property type="entry name" value="FtsX"/>
    <property type="match status" value="1"/>
</dbReference>
<evidence type="ECO:0000256" key="11">
    <source>
        <dbReference type="SAM" id="Phobius"/>
    </source>
</evidence>
<evidence type="ECO:0000256" key="4">
    <source>
        <dbReference type="ARBA" id="ARBA00022475"/>
    </source>
</evidence>